<dbReference type="Pfam" id="PF00890">
    <property type="entry name" value="FAD_binding_2"/>
    <property type="match status" value="1"/>
</dbReference>
<evidence type="ECO:0000259" key="5">
    <source>
        <dbReference type="Pfam" id="PF00890"/>
    </source>
</evidence>
<dbReference type="AlphaFoldDB" id="A0A6F8YYU4"/>
<keyword evidence="7" id="KW-1185">Reference proteome</keyword>
<evidence type="ECO:0000256" key="4">
    <source>
        <dbReference type="ARBA" id="ARBA00023002"/>
    </source>
</evidence>
<evidence type="ECO:0000256" key="1">
    <source>
        <dbReference type="ARBA" id="ARBA00001974"/>
    </source>
</evidence>
<dbReference type="GO" id="GO:0008202">
    <property type="term" value="P:steroid metabolic process"/>
    <property type="evidence" value="ECO:0007669"/>
    <property type="project" value="UniProtKB-ARBA"/>
</dbReference>
<dbReference type="Gene3D" id="3.50.50.60">
    <property type="entry name" value="FAD/NAD(P)-binding domain"/>
    <property type="match status" value="1"/>
</dbReference>
<evidence type="ECO:0000256" key="3">
    <source>
        <dbReference type="ARBA" id="ARBA00022827"/>
    </source>
</evidence>
<dbReference type="InterPro" id="IPR027477">
    <property type="entry name" value="Succ_DH/fumarate_Rdtase_cat_sf"/>
</dbReference>
<keyword evidence="2" id="KW-0285">Flavoprotein</keyword>
<keyword evidence="3" id="KW-0274">FAD</keyword>
<accession>A0A6F8YYU4</accession>
<comment type="cofactor">
    <cofactor evidence="1">
        <name>FAD</name>
        <dbReference type="ChEBI" id="CHEBI:57692"/>
    </cofactor>
</comment>
<reference evidence="6 7" key="1">
    <citation type="submission" date="2020-03" db="EMBL/GenBank/DDBJ databases">
        <title>Whole genome shotgun sequence of Phytohabitans suffuscus NBRC 105367.</title>
        <authorList>
            <person name="Komaki H."/>
            <person name="Tamura T."/>
        </authorList>
    </citation>
    <scope>NUCLEOTIDE SEQUENCE [LARGE SCALE GENOMIC DNA]</scope>
    <source>
        <strain evidence="6 7">NBRC 105367</strain>
    </source>
</reference>
<reference evidence="6 7" key="2">
    <citation type="submission" date="2020-03" db="EMBL/GenBank/DDBJ databases">
        <authorList>
            <person name="Ichikawa N."/>
            <person name="Kimura A."/>
            <person name="Kitahashi Y."/>
            <person name="Uohara A."/>
        </authorList>
    </citation>
    <scope>NUCLEOTIDE SEQUENCE [LARGE SCALE GENOMIC DNA]</scope>
    <source>
        <strain evidence="6 7">NBRC 105367</strain>
    </source>
</reference>
<name>A0A6F8YYU4_9ACTN</name>
<dbReference type="InterPro" id="IPR003953">
    <property type="entry name" value="FAD-dep_OxRdtase_2_FAD-bd"/>
</dbReference>
<dbReference type="KEGG" id="psuu:Psuf_083240"/>
<feature type="domain" description="FAD-dependent oxidoreductase 2 FAD-binding" evidence="5">
    <location>
        <begin position="12"/>
        <end position="480"/>
    </location>
</feature>
<dbReference type="InterPro" id="IPR036188">
    <property type="entry name" value="FAD/NAD-bd_sf"/>
</dbReference>
<organism evidence="6 7">
    <name type="scientific">Phytohabitans suffuscus</name>
    <dbReference type="NCBI Taxonomy" id="624315"/>
    <lineage>
        <taxon>Bacteria</taxon>
        <taxon>Bacillati</taxon>
        <taxon>Actinomycetota</taxon>
        <taxon>Actinomycetes</taxon>
        <taxon>Micromonosporales</taxon>
        <taxon>Micromonosporaceae</taxon>
    </lineage>
</organism>
<evidence type="ECO:0000313" key="6">
    <source>
        <dbReference type="EMBL" id="BCB91011.1"/>
    </source>
</evidence>
<protein>
    <submittedName>
        <fullName evidence="6">3-oxosteroid 1-dehydrogenase</fullName>
    </submittedName>
</protein>
<dbReference type="EMBL" id="AP022871">
    <property type="protein sequence ID" value="BCB91011.1"/>
    <property type="molecule type" value="Genomic_DNA"/>
</dbReference>
<evidence type="ECO:0000256" key="2">
    <source>
        <dbReference type="ARBA" id="ARBA00022630"/>
    </source>
</evidence>
<dbReference type="SUPFAM" id="SSF56425">
    <property type="entry name" value="Succinate dehydrogenase/fumarate reductase flavoprotein, catalytic domain"/>
    <property type="match status" value="1"/>
</dbReference>
<evidence type="ECO:0000313" key="7">
    <source>
        <dbReference type="Proteomes" id="UP000503011"/>
    </source>
</evidence>
<sequence>MYFSSQFDRSYDVVVIGAGTAGASAAISAHESGAEVLVVDKQPAVDRRPNSRYAAGYFLVPRDVEGAAAYLSAMYAVNGELSEVDPALIRTWAEETAVNPRWLADQGGRSAKVFDGGEHTTLDAHGSVEIHRGQWAPGAAVTGCPVYTALDHRMTTLGVDVEYGASAQWLLTDAAGTVTGVQLRVDGRTVAVRAGRGVVLAAGGYEFDARLKRQFLPTNPVHFYGSPANTGDGVTLAAEVGAELWHMNTWPGYLVAHQPATGYPGGLPIDLWAAGGFNAPPGADLAGGFFADGAGRRFTREPGRQHTLHLEVAGMDARRLAHPRIPAWWVFDERRRVKGPLLSTRMGPAGPVGEVAWSADNLAEIDRQWVRRAPTVRALAAVCGMDPDTLERTVAAYNASCASGVDGEFGRPAHTLVPLSDPPYHALALWPGGSNTNGGPRRDADARVWSVRGAPIPGLFSAGELGSMYGLLYPAGGGSIAECMAFGRIAGREAATRKPDHR</sequence>
<dbReference type="InterPro" id="IPR050315">
    <property type="entry name" value="FAD-oxidoreductase_2"/>
</dbReference>
<dbReference type="Gene3D" id="3.90.700.10">
    <property type="entry name" value="Succinate dehydrogenase/fumarate reductase flavoprotein, catalytic domain"/>
    <property type="match status" value="1"/>
</dbReference>
<keyword evidence="4" id="KW-0560">Oxidoreductase</keyword>
<dbReference type="RefSeq" id="WP_173163645.1">
    <property type="nucleotide sequence ID" value="NZ_AP022871.1"/>
</dbReference>
<dbReference type="Proteomes" id="UP000503011">
    <property type="component" value="Chromosome"/>
</dbReference>
<gene>
    <name evidence="6" type="ORF">Psuf_083240</name>
</gene>
<dbReference type="PANTHER" id="PTHR43400">
    <property type="entry name" value="FUMARATE REDUCTASE"/>
    <property type="match status" value="1"/>
</dbReference>
<proteinExistence type="predicted"/>
<dbReference type="PANTHER" id="PTHR43400:SF10">
    <property type="entry name" value="3-OXOSTEROID 1-DEHYDROGENASE"/>
    <property type="match status" value="1"/>
</dbReference>
<dbReference type="SUPFAM" id="SSF51905">
    <property type="entry name" value="FAD/NAD(P)-binding domain"/>
    <property type="match status" value="1"/>
</dbReference>
<dbReference type="GO" id="GO:0033765">
    <property type="term" value="F:steroid dehydrogenase activity, acting on the CH-CH group of donors"/>
    <property type="evidence" value="ECO:0007669"/>
    <property type="project" value="UniProtKB-ARBA"/>
</dbReference>